<feature type="region of interest" description="Disordered" evidence="1">
    <location>
        <begin position="683"/>
        <end position="748"/>
    </location>
</feature>
<feature type="domain" description="Probable treble clef zinc finger fungi" evidence="3">
    <location>
        <begin position="106"/>
        <end position="140"/>
    </location>
</feature>
<dbReference type="Proteomes" id="UP000250266">
    <property type="component" value="Unassembled WGS sequence"/>
</dbReference>
<dbReference type="PANTHER" id="PTHR33137:SF43">
    <property type="entry name" value="C2H2-TYPE DOMAIN-CONTAINING PROTEIN"/>
    <property type="match status" value="1"/>
</dbReference>
<feature type="domain" description="Probable treble clef zinc finger" evidence="2">
    <location>
        <begin position="57"/>
        <end position="105"/>
    </location>
</feature>
<feature type="compositionally biased region" description="Pro residues" evidence="1">
    <location>
        <begin position="18"/>
        <end position="37"/>
    </location>
</feature>
<reference evidence="4 5" key="1">
    <citation type="journal article" date="2016" name="Nat. Commun.">
        <title>Ectomycorrhizal ecology is imprinted in the genome of the dominant symbiotic fungus Cenococcum geophilum.</title>
        <authorList>
            <consortium name="DOE Joint Genome Institute"/>
            <person name="Peter M."/>
            <person name="Kohler A."/>
            <person name="Ohm R.A."/>
            <person name="Kuo A."/>
            <person name="Krutzmann J."/>
            <person name="Morin E."/>
            <person name="Arend M."/>
            <person name="Barry K.W."/>
            <person name="Binder M."/>
            <person name="Choi C."/>
            <person name="Clum A."/>
            <person name="Copeland A."/>
            <person name="Grisel N."/>
            <person name="Haridas S."/>
            <person name="Kipfer T."/>
            <person name="LaButti K."/>
            <person name="Lindquist E."/>
            <person name="Lipzen A."/>
            <person name="Maire R."/>
            <person name="Meier B."/>
            <person name="Mihaltcheva S."/>
            <person name="Molinier V."/>
            <person name="Murat C."/>
            <person name="Poggeler S."/>
            <person name="Quandt C.A."/>
            <person name="Sperisen C."/>
            <person name="Tritt A."/>
            <person name="Tisserant E."/>
            <person name="Crous P.W."/>
            <person name="Henrissat B."/>
            <person name="Nehls U."/>
            <person name="Egli S."/>
            <person name="Spatafora J.W."/>
            <person name="Grigoriev I.V."/>
            <person name="Martin F.M."/>
        </authorList>
    </citation>
    <scope>NUCLEOTIDE SEQUENCE [LARGE SCALE GENOMIC DNA]</scope>
    <source>
        <strain evidence="4 5">CBS 459.81</strain>
    </source>
</reference>
<evidence type="ECO:0000313" key="4">
    <source>
        <dbReference type="EMBL" id="OCK82925.1"/>
    </source>
</evidence>
<dbReference type="InterPro" id="IPR058252">
    <property type="entry name" value="zf_Tbcl_4"/>
</dbReference>
<feature type="region of interest" description="Disordered" evidence="1">
    <location>
        <begin position="572"/>
        <end position="593"/>
    </location>
</feature>
<evidence type="ECO:0000259" key="2">
    <source>
        <dbReference type="Pfam" id="PF26647"/>
    </source>
</evidence>
<dbReference type="AlphaFoldDB" id="A0A8E2JHK6"/>
<sequence length="897" mass="100768">MEFNQAGPLIVKLEDSPSPQPPIEPTLPQPQPSPTKPQGPSLSSATLSQIDPTDPEEFLRRCSGYNKNKGKRCAVLIGKNTARNGINYYPEYLPTCHSHKDQLSYAGHCQYVDCAGQRCDRLFRWTKPYFELCSEHMGHPNTPCYLFKLPIELRMEIWRYLMPNGPIGSSTALCHQVAPYAPPHSTVPAPSQPFATMPTIPIVASQIPPPSALPNPPLRSRSWRMKAQRVPSAPTALGPPWSVVSLMLVNHQLHAEAKDMLYGSIPFTIDIRKDGTFMCGRRLLEPKSAEGRPLSPASGTDSVQAKFLRTFDFESVKNYNINIVVENSNPNMHMMPNIGRPMTQSYWTWDEEVELYDIRDYVGVAVSGILSKSRKLCRLNVRVGVAGFNWSQEELIQNTRCIVEPFLRLRKVLQPRLCGVYDGITTTPPMLSIPNPANRNGVNELCSVPQLPTSTVLLGPGNACFDEYQKMWETQISQTTSPPPKSPVRAMFSELKVFYTQLIKVLPKVSRVSKHCFLHRARVAREKEDIEAFREVRNELIAYWGMYLDEEEQRREDMNRVMSKMLNADIYPSADDEDRNQPPSPQEDPGSPNYLAILECAEEAPGMNQAPHMRNQPLVAHQQVQQQMAQQIAQQQQMALRQQMALQQQASVQQPQPLAAQHLVQCQRLQQCQRLRQIQSQQMMQIPSSMWKPSDTPSNVASSSTGVNSSTDLDAGSSSSLLSSSSSSPGHQQPPSSQDNPQALARTSGLRSRHMTMNYTIPNMNIHQPVPDNRGAFTPLASPDCFTSGPTSLDSDVLVPQPQPQHPSYQQPSQLAGNMYTTNWYPSVIPAMQQIQQMQQTQQMQQVQSLKRKAEVVDLSYEDPDHVRSPLMKRRNDRLIGDAKGKSKAEYIEILDD</sequence>
<dbReference type="InterPro" id="IPR058251">
    <property type="entry name" value="zf_Tbcl_3"/>
</dbReference>
<keyword evidence="5" id="KW-1185">Reference proteome</keyword>
<dbReference type="EMBL" id="KV744874">
    <property type="protein sequence ID" value="OCK82925.1"/>
    <property type="molecule type" value="Genomic_DNA"/>
</dbReference>
<gene>
    <name evidence="4" type="ORF">K432DRAFT_441223</name>
</gene>
<evidence type="ECO:0000313" key="5">
    <source>
        <dbReference type="Proteomes" id="UP000250266"/>
    </source>
</evidence>
<dbReference type="InterPro" id="IPR044661">
    <property type="entry name" value="MED15a/b/c-like"/>
</dbReference>
<evidence type="ECO:0000259" key="3">
    <source>
        <dbReference type="Pfam" id="PF26648"/>
    </source>
</evidence>
<dbReference type="GO" id="GO:0003713">
    <property type="term" value="F:transcription coactivator activity"/>
    <property type="evidence" value="ECO:0007669"/>
    <property type="project" value="InterPro"/>
</dbReference>
<feature type="compositionally biased region" description="Polar residues" evidence="1">
    <location>
        <begin position="695"/>
        <end position="708"/>
    </location>
</feature>
<dbReference type="OrthoDB" id="5600002at2759"/>
<feature type="region of interest" description="Disordered" evidence="1">
    <location>
        <begin position="1"/>
        <end position="50"/>
    </location>
</feature>
<accession>A0A8E2JHK6</accession>
<name>A0A8E2JHK6_9PEZI</name>
<organism evidence="4 5">
    <name type="scientific">Lepidopterella palustris CBS 459.81</name>
    <dbReference type="NCBI Taxonomy" id="1314670"/>
    <lineage>
        <taxon>Eukaryota</taxon>
        <taxon>Fungi</taxon>
        <taxon>Dikarya</taxon>
        <taxon>Ascomycota</taxon>
        <taxon>Pezizomycotina</taxon>
        <taxon>Dothideomycetes</taxon>
        <taxon>Pleosporomycetidae</taxon>
        <taxon>Mytilinidiales</taxon>
        <taxon>Argynnaceae</taxon>
        <taxon>Lepidopterella</taxon>
    </lineage>
</organism>
<dbReference type="PANTHER" id="PTHR33137">
    <property type="entry name" value="MEDIATOR OF RNA POLYMERASE II TRANSCRIPTION SUBUNIT 15A-RELATED"/>
    <property type="match status" value="1"/>
</dbReference>
<dbReference type="GO" id="GO:0031490">
    <property type="term" value="F:chromatin DNA binding"/>
    <property type="evidence" value="ECO:0007669"/>
    <property type="project" value="InterPro"/>
</dbReference>
<proteinExistence type="predicted"/>
<evidence type="ECO:0000256" key="1">
    <source>
        <dbReference type="SAM" id="MobiDB-lite"/>
    </source>
</evidence>
<dbReference type="Pfam" id="PF26647">
    <property type="entry name" value="zf_Tbcl_3"/>
    <property type="match status" value="1"/>
</dbReference>
<dbReference type="Pfam" id="PF26648">
    <property type="entry name" value="zf_Tbcl_4"/>
    <property type="match status" value="1"/>
</dbReference>
<feature type="compositionally biased region" description="Low complexity" evidence="1">
    <location>
        <begin position="709"/>
        <end position="739"/>
    </location>
</feature>
<protein>
    <submittedName>
        <fullName evidence="4">Uncharacterized protein</fullName>
    </submittedName>
</protein>